<evidence type="ECO:0000313" key="3">
    <source>
        <dbReference type="EMBL" id="CCF56137.1"/>
    </source>
</evidence>
<feature type="compositionally biased region" description="Polar residues" evidence="1">
    <location>
        <begin position="375"/>
        <end position="387"/>
    </location>
</feature>
<dbReference type="GO" id="GO:0000978">
    <property type="term" value="F:RNA polymerase II cis-regulatory region sequence-specific DNA binding"/>
    <property type="evidence" value="ECO:0007669"/>
    <property type="project" value="TreeGrafter"/>
</dbReference>
<evidence type="ECO:0000256" key="1">
    <source>
        <dbReference type="SAM" id="MobiDB-lite"/>
    </source>
</evidence>
<gene>
    <name evidence="3" type="primary">KAFR0A07030</name>
    <name evidence="3" type="ORF">KAFR_0A07030</name>
</gene>
<keyword evidence="4" id="KW-1185">Reference proteome</keyword>
<evidence type="ECO:0000313" key="4">
    <source>
        <dbReference type="Proteomes" id="UP000005220"/>
    </source>
</evidence>
<dbReference type="OrthoDB" id="428577at2759"/>
<feature type="region of interest" description="Disordered" evidence="1">
    <location>
        <begin position="354"/>
        <end position="481"/>
    </location>
</feature>
<accession>H2AP37</accession>
<dbReference type="FunCoup" id="H2AP37">
    <property type="interactions" value="318"/>
</dbReference>
<sequence length="628" mass="69079">MSEPSNILGHANIEDSRNAPSSTVMNGIVNTKQSSSRKESSGNLSQSKQESLGLNLDLALPSTSVHPRTTERIYDPAVALAGASTNGTLGNTSTPTLKSSAITTNASPLVPNGVLPSVPTTVDATSNTVAGSTVGTSIGAPANSTLLANLNQPHSQSPLSLNNIDTNSEVHRGTNISVNHSMPNLGKAAQQILPTTGNNHTTSNTPLSIDIGQIGNIRKRSINESVLSTDPASNQLRMFQRMDEISARLITMDNEFQNLVKLINDQSYVINSLKTLIPNIIDEKLKNENKFVIDLLNSITTVSSSYLKNIKPQSQSGSSSTNNIINTQSQTSTMSNSMPIINTSYQIPKPITSFKSGNTFTLNPNGIKRRKKNSHSSNAAGTHTNSPMYLPLNLNVNDLFTNGNGNSGTKESANATSQSTTNTSKNDNEVIDEDGYQEDDDDEEDNNNEIIYDDEDEEVEDVEEYDEEDDENDFEEDEVDEDIATSKVNKKNKKGIKKIIKITKKAADKLKNAAKEKSEQETRELNYTLLKAPNNVRTIWDEYVYGIDGNPSIRGLEEKYGNKWRLTKNKKTFSRRKRLYKFILNGIDKGKTADEMIKVLEERRLYKDENGEVKRRTIGWLQQSLTGL</sequence>
<evidence type="ECO:0000259" key="2">
    <source>
        <dbReference type="Pfam" id="PF12550"/>
    </source>
</evidence>
<feature type="compositionally biased region" description="Acidic residues" evidence="1">
    <location>
        <begin position="429"/>
        <end position="481"/>
    </location>
</feature>
<dbReference type="GO" id="GO:0060963">
    <property type="term" value="P:positive regulation of ribosomal protein gene transcription by RNA polymerase II"/>
    <property type="evidence" value="ECO:0007669"/>
    <property type="project" value="TreeGrafter"/>
</dbReference>
<dbReference type="Pfam" id="PF12550">
    <property type="entry name" value="GCR1_C"/>
    <property type="match status" value="1"/>
</dbReference>
<dbReference type="InterPro" id="IPR052146">
    <property type="entry name" value="HOT1"/>
</dbReference>
<reference evidence="3 4" key="1">
    <citation type="journal article" date="2011" name="Proc. Natl. Acad. Sci. U.S.A.">
        <title>Evolutionary erosion of yeast sex chromosomes by mating-type switching accidents.</title>
        <authorList>
            <person name="Gordon J.L."/>
            <person name="Armisen D."/>
            <person name="Proux-Wera E."/>
            <person name="Oheigeartaigh S.S."/>
            <person name="Byrne K.P."/>
            <person name="Wolfe K.H."/>
        </authorList>
    </citation>
    <scope>NUCLEOTIDE SEQUENCE [LARGE SCALE GENOMIC DNA]</scope>
    <source>
        <strain evidence="4">ATCC 22294 / BCRC 22015 / CBS 2517 / CECT 1963 / NBRC 1671 / NRRL Y-8276</strain>
    </source>
</reference>
<dbReference type="AlphaFoldDB" id="H2AP37"/>
<dbReference type="GO" id="GO:0000981">
    <property type="term" value="F:DNA-binding transcription factor activity, RNA polymerase II-specific"/>
    <property type="evidence" value="ECO:0007669"/>
    <property type="project" value="TreeGrafter"/>
</dbReference>
<dbReference type="InterPro" id="IPR022210">
    <property type="entry name" value="TF_GCR1-like"/>
</dbReference>
<proteinExistence type="predicted"/>
<dbReference type="InParanoid" id="H2AP37"/>
<dbReference type="Proteomes" id="UP000005220">
    <property type="component" value="Chromosome 1"/>
</dbReference>
<dbReference type="STRING" id="1071382.H2AP37"/>
<dbReference type="PANTHER" id="PTHR37784:SF2">
    <property type="entry name" value="HIGH-OSMOLARITY-INDUCED TRANSCRIPTION PROTEIN 1"/>
    <property type="match status" value="1"/>
</dbReference>
<dbReference type="KEGG" id="kaf:KAFR_0A07030"/>
<feature type="domain" description="Transcription activator GCR1-like" evidence="2">
    <location>
        <begin position="527"/>
        <end position="604"/>
    </location>
</feature>
<dbReference type="eggNOG" id="ENOG502QQ7G">
    <property type="taxonomic scope" value="Eukaryota"/>
</dbReference>
<protein>
    <recommendedName>
        <fullName evidence="2">Transcription activator GCR1-like domain-containing protein</fullName>
    </recommendedName>
</protein>
<feature type="compositionally biased region" description="Polar residues" evidence="1">
    <location>
        <begin position="394"/>
        <end position="411"/>
    </location>
</feature>
<feature type="compositionally biased region" description="Low complexity" evidence="1">
    <location>
        <begin position="412"/>
        <end position="425"/>
    </location>
</feature>
<dbReference type="PANTHER" id="PTHR37784">
    <property type="entry name" value="PROTEIN MSN1"/>
    <property type="match status" value="1"/>
</dbReference>
<dbReference type="RefSeq" id="XP_003955272.1">
    <property type="nucleotide sequence ID" value="XM_003955223.1"/>
</dbReference>
<name>H2AP37_KAZAF</name>
<feature type="region of interest" description="Disordered" evidence="1">
    <location>
        <begin position="1"/>
        <end position="24"/>
    </location>
</feature>
<feature type="compositionally biased region" description="Polar residues" evidence="1">
    <location>
        <begin position="354"/>
        <end position="364"/>
    </location>
</feature>
<dbReference type="HOGENOM" id="CLU_023418_0_0_1"/>
<organism evidence="3 4">
    <name type="scientific">Kazachstania africana (strain ATCC 22294 / BCRC 22015 / CBS 2517 / CECT 1963 / NBRC 1671 / NRRL Y-8276)</name>
    <name type="common">Yeast</name>
    <name type="synonym">Kluyveromyces africanus</name>
    <dbReference type="NCBI Taxonomy" id="1071382"/>
    <lineage>
        <taxon>Eukaryota</taxon>
        <taxon>Fungi</taxon>
        <taxon>Dikarya</taxon>
        <taxon>Ascomycota</taxon>
        <taxon>Saccharomycotina</taxon>
        <taxon>Saccharomycetes</taxon>
        <taxon>Saccharomycetales</taxon>
        <taxon>Saccharomycetaceae</taxon>
        <taxon>Kazachstania</taxon>
    </lineage>
</organism>
<dbReference type="EMBL" id="HE650821">
    <property type="protein sequence ID" value="CCF56137.1"/>
    <property type="molecule type" value="Genomic_DNA"/>
</dbReference>
<dbReference type="GeneID" id="13885933"/>